<organism evidence="2 3">
    <name type="scientific">Batrachochytrium dendrobatidis (strain JAM81 / FGSC 10211)</name>
    <name type="common">Frog chytrid fungus</name>
    <dbReference type="NCBI Taxonomy" id="684364"/>
    <lineage>
        <taxon>Eukaryota</taxon>
        <taxon>Fungi</taxon>
        <taxon>Fungi incertae sedis</taxon>
        <taxon>Chytridiomycota</taxon>
        <taxon>Chytridiomycota incertae sedis</taxon>
        <taxon>Chytridiomycetes</taxon>
        <taxon>Rhizophydiales</taxon>
        <taxon>Rhizophydiales incertae sedis</taxon>
        <taxon>Batrachochytrium</taxon>
    </lineage>
</organism>
<dbReference type="RefSeq" id="XP_006681258.1">
    <property type="nucleotide sequence ID" value="XM_006681195.1"/>
</dbReference>
<accession>F4P8Z3</accession>
<evidence type="ECO:0000313" key="3">
    <source>
        <dbReference type="Proteomes" id="UP000007241"/>
    </source>
</evidence>
<feature type="compositionally biased region" description="Polar residues" evidence="1">
    <location>
        <begin position="876"/>
        <end position="887"/>
    </location>
</feature>
<dbReference type="OrthoDB" id="10691977at2759"/>
<feature type="region of interest" description="Disordered" evidence="1">
    <location>
        <begin position="1"/>
        <end position="111"/>
    </location>
</feature>
<feature type="region of interest" description="Disordered" evidence="1">
    <location>
        <begin position="412"/>
        <end position="438"/>
    </location>
</feature>
<feature type="compositionally biased region" description="Polar residues" evidence="1">
    <location>
        <begin position="1"/>
        <end position="10"/>
    </location>
</feature>
<proteinExistence type="predicted"/>
<reference evidence="2 3" key="1">
    <citation type="submission" date="2009-12" db="EMBL/GenBank/DDBJ databases">
        <title>The draft genome of Batrachochytrium dendrobatidis.</title>
        <authorList>
            <consortium name="US DOE Joint Genome Institute (JGI-PGF)"/>
            <person name="Kuo A."/>
            <person name="Salamov A."/>
            <person name="Schmutz J."/>
            <person name="Lucas S."/>
            <person name="Pitluck S."/>
            <person name="Rosenblum E."/>
            <person name="Stajich J."/>
            <person name="Eisen M."/>
            <person name="Grigoriev I.V."/>
        </authorList>
    </citation>
    <scope>NUCLEOTIDE SEQUENCE [LARGE SCALE GENOMIC DNA]</scope>
    <source>
        <strain evidence="3">JAM81 / FGSC 10211</strain>
    </source>
</reference>
<feature type="compositionally biased region" description="Polar residues" evidence="1">
    <location>
        <begin position="805"/>
        <end position="823"/>
    </location>
</feature>
<dbReference type="GeneID" id="18244078"/>
<dbReference type="EMBL" id="GL882889">
    <property type="protein sequence ID" value="EGF78254.1"/>
    <property type="molecule type" value="Genomic_DNA"/>
</dbReference>
<feature type="region of interest" description="Disordered" evidence="1">
    <location>
        <begin position="873"/>
        <end position="897"/>
    </location>
</feature>
<feature type="region of interest" description="Disordered" evidence="1">
    <location>
        <begin position="141"/>
        <end position="165"/>
    </location>
</feature>
<feature type="compositionally biased region" description="Basic residues" evidence="1">
    <location>
        <begin position="46"/>
        <end position="59"/>
    </location>
</feature>
<dbReference type="InParanoid" id="F4P8Z3"/>
<dbReference type="HOGENOM" id="CLU_297889_0_0_1"/>
<feature type="region of interest" description="Disordered" evidence="1">
    <location>
        <begin position="805"/>
        <end position="826"/>
    </location>
</feature>
<dbReference type="AlphaFoldDB" id="F4P8Z3"/>
<sequence length="1010" mass="112767">MVNTRTTPSKVNPIKDSSFISTATPKKPRTPNHTSIQKPPIESKPKKSKSKPKKQKRKKNDPINDTVSASELSNPARHDRLTVTLVPSSAISKNRLKKPKATTKTDTDSLPDLKLSSNYSDNDKDFDEQSIELIKNYTISKSGSARRKPKSRPVTTGDNEKYQTVPWADDLGPYYGGGSDQTDLFADEIESDASSEYHFNNSCSDSSVAALALSKTDLDITVNNVAEYAEQWVPINDSVSNSKLNLNDECTKSTTELGIPSQVTFTDQVDVITLNNENTTDASEIGVESHRQEIAESIPTATLPKLKTHKLKLVMYPLAPPRPRAPPLAHHEQFTDIGVETLDSTAFTRLSTPFVRNVWRCRKTDAFQHDTTRPLTAILPQQPDSISNPPKELNQIDIQLLKLNTLNKKVASIQSDPTTSTSNTNFHNHPRGKKQNSTCQKRVLKLRVTSAFSRLPLAKTSRMSQLQLDLLNQETKRIKPNRSAVKPNRSGAALLNLARSFNVNNLNERASRIIHASKQNTYPVECVDSIKDRLDKDGHNDSEKPAITLNVVADPLAESFNTHRAREHTKITVAPNQTHHATHHTPYILGQINVSKDRPKTSIVTNLKTQCLRGNQSIVLSDQTNSAELKEATFCKSKRPTTRNLYEDQPKNHILPPAVHFQELLLTVNQPPTKSTFANATFEKLTDRLKSSYQQDCSTCEHCNRQRNVADKHKINQPKCSIKPLEIAIELSPARIPSHILTFERNQGLRLPSSSALPFLTQNDVLTKRLPDDGSVVPICATHARVLQSRQKKRSLEIVWTTAGTKNKSKSRQNTQADLSSGNPIPPEVLASVVSQRISNYILMTQQHRREMQAERQTSGRLKELSILPQSHFPKISNTTNHTTESGNDTRQHSKSAENLQTNLDSAMSTFVHFSHRATSYPLLGKSIKSKNTDIDTLCQSNIIYKHSHPITKTTHPKTPPQMDQKHANTTMLTNSLLIDPSTNSSDDIFDTKQLNCATPSPWNYILNNG</sequence>
<dbReference type="Proteomes" id="UP000007241">
    <property type="component" value="Unassembled WGS sequence"/>
</dbReference>
<feature type="compositionally biased region" description="Polar residues" evidence="1">
    <location>
        <begin position="63"/>
        <end position="73"/>
    </location>
</feature>
<gene>
    <name evidence="2" type="ORF">BATDEDRAFT_90956</name>
</gene>
<keyword evidence="3" id="KW-1185">Reference proteome</keyword>
<name>F4P8Z3_BATDJ</name>
<evidence type="ECO:0000256" key="1">
    <source>
        <dbReference type="SAM" id="MobiDB-lite"/>
    </source>
</evidence>
<evidence type="ECO:0000313" key="2">
    <source>
        <dbReference type="EMBL" id="EGF78254.1"/>
    </source>
</evidence>
<protein>
    <submittedName>
        <fullName evidence="2">Uncharacterized protein</fullName>
    </submittedName>
</protein>